<evidence type="ECO:0000256" key="2">
    <source>
        <dbReference type="SAM" id="SignalP"/>
    </source>
</evidence>
<evidence type="ECO:0000313" key="4">
    <source>
        <dbReference type="Proteomes" id="UP000249547"/>
    </source>
</evidence>
<comment type="caution">
    <text evidence="3">The sequence shown here is derived from an EMBL/GenBank/DDBJ whole genome shotgun (WGS) entry which is preliminary data.</text>
</comment>
<dbReference type="Proteomes" id="UP000249547">
    <property type="component" value="Unassembled WGS sequence"/>
</dbReference>
<feature type="region of interest" description="Disordered" evidence="1">
    <location>
        <begin position="63"/>
        <end position="115"/>
    </location>
</feature>
<accession>A0A327QST5</accession>
<evidence type="ECO:0000256" key="1">
    <source>
        <dbReference type="SAM" id="MobiDB-lite"/>
    </source>
</evidence>
<gene>
    <name evidence="3" type="ORF">LX64_02137</name>
</gene>
<organism evidence="3 4">
    <name type="scientific">Chitinophaga skermanii</name>
    <dbReference type="NCBI Taxonomy" id="331697"/>
    <lineage>
        <taxon>Bacteria</taxon>
        <taxon>Pseudomonadati</taxon>
        <taxon>Bacteroidota</taxon>
        <taxon>Chitinophagia</taxon>
        <taxon>Chitinophagales</taxon>
        <taxon>Chitinophagaceae</taxon>
        <taxon>Chitinophaga</taxon>
    </lineage>
</organism>
<feature type="signal peptide" evidence="2">
    <location>
        <begin position="1"/>
        <end position="28"/>
    </location>
</feature>
<name>A0A327QST5_9BACT</name>
<dbReference type="RefSeq" id="WP_111597634.1">
    <property type="nucleotide sequence ID" value="NZ_QLLL01000003.1"/>
</dbReference>
<protein>
    <recommendedName>
        <fullName evidence="5">Low-complexity protein</fullName>
    </recommendedName>
</protein>
<evidence type="ECO:0000313" key="3">
    <source>
        <dbReference type="EMBL" id="RAJ07008.1"/>
    </source>
</evidence>
<sequence length="115" mass="11709">MQNISKKLMIPGSIVATAILGLATPSNANVTAYSNLGSGAEVRSDLLNHHAAYTGKLEAKCGAGKDSTAAKSKGKEGKCGEGKCGEGKCGGKKDGKATKKEAKATKKEAKKEATK</sequence>
<feature type="compositionally biased region" description="Basic and acidic residues" evidence="1">
    <location>
        <begin position="73"/>
        <end position="115"/>
    </location>
</feature>
<dbReference type="EMBL" id="QLLL01000003">
    <property type="protein sequence ID" value="RAJ07008.1"/>
    <property type="molecule type" value="Genomic_DNA"/>
</dbReference>
<feature type="chain" id="PRO_5016408720" description="Low-complexity protein" evidence="2">
    <location>
        <begin position="29"/>
        <end position="115"/>
    </location>
</feature>
<keyword evidence="4" id="KW-1185">Reference proteome</keyword>
<keyword evidence="2" id="KW-0732">Signal</keyword>
<proteinExistence type="predicted"/>
<dbReference type="AlphaFoldDB" id="A0A327QST5"/>
<reference evidence="3 4" key="1">
    <citation type="submission" date="2018-06" db="EMBL/GenBank/DDBJ databases">
        <title>Genomic Encyclopedia of Archaeal and Bacterial Type Strains, Phase II (KMG-II): from individual species to whole genera.</title>
        <authorList>
            <person name="Goeker M."/>
        </authorList>
    </citation>
    <scope>NUCLEOTIDE SEQUENCE [LARGE SCALE GENOMIC DNA]</scope>
    <source>
        <strain evidence="3 4">DSM 23857</strain>
    </source>
</reference>
<evidence type="ECO:0008006" key="5">
    <source>
        <dbReference type="Google" id="ProtNLM"/>
    </source>
</evidence>